<feature type="transmembrane region" description="Helical" evidence="2">
    <location>
        <begin position="329"/>
        <end position="351"/>
    </location>
</feature>
<dbReference type="PANTHER" id="PTHR11328:SF24">
    <property type="entry name" value="MAJOR FACILITATOR SUPERFAMILY (MFS) PROFILE DOMAIN-CONTAINING PROTEIN"/>
    <property type="match status" value="1"/>
</dbReference>
<feature type="transmembrane region" description="Helical" evidence="2">
    <location>
        <begin position="89"/>
        <end position="107"/>
    </location>
</feature>
<name>A0A8B2PYV7_9PROT</name>
<evidence type="ECO:0000256" key="1">
    <source>
        <dbReference type="ARBA" id="ARBA00009617"/>
    </source>
</evidence>
<dbReference type="PANTHER" id="PTHR11328">
    <property type="entry name" value="MAJOR FACILITATOR SUPERFAMILY DOMAIN-CONTAINING PROTEIN"/>
    <property type="match status" value="1"/>
</dbReference>
<dbReference type="GO" id="GO:0008643">
    <property type="term" value="P:carbohydrate transport"/>
    <property type="evidence" value="ECO:0007669"/>
    <property type="project" value="InterPro"/>
</dbReference>
<feature type="transmembrane region" description="Helical" evidence="2">
    <location>
        <begin position="186"/>
        <end position="210"/>
    </location>
</feature>
<evidence type="ECO:0008006" key="5">
    <source>
        <dbReference type="Google" id="ProtNLM"/>
    </source>
</evidence>
<dbReference type="Pfam" id="PF13347">
    <property type="entry name" value="MFS_2"/>
    <property type="match status" value="1"/>
</dbReference>
<organism evidence="3 4">
    <name type="scientific">Hyphomonas pacifica</name>
    <dbReference type="NCBI Taxonomy" id="1280941"/>
    <lineage>
        <taxon>Bacteria</taxon>
        <taxon>Pseudomonadati</taxon>
        <taxon>Pseudomonadota</taxon>
        <taxon>Alphaproteobacteria</taxon>
        <taxon>Hyphomonadales</taxon>
        <taxon>Hyphomonadaceae</taxon>
        <taxon>Hyphomonas</taxon>
    </lineage>
</organism>
<feature type="transmembrane region" description="Helical" evidence="2">
    <location>
        <begin position="113"/>
        <end position="132"/>
    </location>
</feature>
<evidence type="ECO:0000256" key="2">
    <source>
        <dbReference type="SAM" id="Phobius"/>
    </source>
</evidence>
<keyword evidence="4" id="KW-1185">Reference proteome</keyword>
<feature type="transmembrane region" description="Helical" evidence="2">
    <location>
        <begin position="238"/>
        <end position="262"/>
    </location>
</feature>
<protein>
    <recommendedName>
        <fullName evidence="5">MFS transporter</fullName>
    </recommendedName>
</protein>
<dbReference type="Proteomes" id="UP000249123">
    <property type="component" value="Unassembled WGS sequence"/>
</dbReference>
<gene>
    <name evidence="3" type="ORF">HY3_09115</name>
</gene>
<dbReference type="OrthoDB" id="181905at2"/>
<evidence type="ECO:0000313" key="4">
    <source>
        <dbReference type="Proteomes" id="UP000249123"/>
    </source>
</evidence>
<keyword evidence="2" id="KW-0812">Transmembrane</keyword>
<dbReference type="EMBL" id="AWFB01000006">
    <property type="protein sequence ID" value="RAN35220.1"/>
    <property type="molecule type" value="Genomic_DNA"/>
</dbReference>
<comment type="similarity">
    <text evidence="1">Belongs to the sodium:galactoside symporter (TC 2.A.2) family.</text>
</comment>
<dbReference type="SUPFAM" id="SSF103473">
    <property type="entry name" value="MFS general substrate transporter"/>
    <property type="match status" value="1"/>
</dbReference>
<feature type="transmembrane region" description="Helical" evidence="2">
    <location>
        <begin position="274"/>
        <end position="294"/>
    </location>
</feature>
<dbReference type="InterPro" id="IPR039672">
    <property type="entry name" value="MFS_2"/>
</dbReference>
<dbReference type="AlphaFoldDB" id="A0A8B2PYV7"/>
<dbReference type="GO" id="GO:0005886">
    <property type="term" value="C:plasma membrane"/>
    <property type="evidence" value="ECO:0007669"/>
    <property type="project" value="TreeGrafter"/>
</dbReference>
<proteinExistence type="inferred from homology"/>
<comment type="caution">
    <text evidence="3">The sequence shown here is derived from an EMBL/GenBank/DDBJ whole genome shotgun (WGS) entry which is preliminary data.</text>
</comment>
<accession>A0A8B2PYV7</accession>
<feature type="transmembrane region" description="Helical" evidence="2">
    <location>
        <begin position="153"/>
        <end position="174"/>
    </location>
</feature>
<sequence length="462" mass="50217">MHDARMTDASGRRLSLPRVLAFSTLSIPLAGVGLPVSVYLAPLYANEVGLGLELTGLLFMVLRLWDLVTDPVMGILVDRYRSPLGRVRHWILISVPILGVATFFIYLPPREGVTPGYFIVWMLLFYVGFTLLQTSRSAWVPAIARDYDDRSRLFLWAEIISVLAMLGLLAVPAIQAAMGLNVDRFAQVAMMGCLLLIFLPLSAILSTVFVPDPPMKGEAEGADRFDLKSVLAALRNKLLGRVLLVEILAGTAIAVTAANYLFVAEHVFKMTDAGASMILMLFFLFAAMAMPFWLKLAAKTEKHVAFCAAALTASISYIYYYIAAQLGTGMFWLLPGAILNGAAFSAPLVLTRSMIADIVEEQTSRTGENRSGIYYSMLTSAFKLGASLAMGVGYLILGQVAGFHPGKENTPEAIHGLLLVFCLLPGILYVLAAIAASSYTLTREVQKSLANSMDPRGPELMD</sequence>
<dbReference type="GO" id="GO:0015293">
    <property type="term" value="F:symporter activity"/>
    <property type="evidence" value="ECO:0007669"/>
    <property type="project" value="InterPro"/>
</dbReference>
<dbReference type="InterPro" id="IPR036259">
    <property type="entry name" value="MFS_trans_sf"/>
</dbReference>
<feature type="transmembrane region" description="Helical" evidence="2">
    <location>
        <begin position="20"/>
        <end position="45"/>
    </location>
</feature>
<feature type="transmembrane region" description="Helical" evidence="2">
    <location>
        <begin position="372"/>
        <end position="397"/>
    </location>
</feature>
<keyword evidence="2" id="KW-0472">Membrane</keyword>
<feature type="transmembrane region" description="Helical" evidence="2">
    <location>
        <begin position="417"/>
        <end position="441"/>
    </location>
</feature>
<feature type="transmembrane region" description="Helical" evidence="2">
    <location>
        <begin position="303"/>
        <end position="323"/>
    </location>
</feature>
<reference evidence="3 4" key="1">
    <citation type="submission" date="2013-04" db="EMBL/GenBank/DDBJ databases">
        <title>Hyphomonas sp. T24B3 Genome Sequencing.</title>
        <authorList>
            <person name="Lai Q."/>
            <person name="Shao Z."/>
        </authorList>
    </citation>
    <scope>NUCLEOTIDE SEQUENCE [LARGE SCALE GENOMIC DNA]</scope>
    <source>
        <strain evidence="3 4">T24B3</strain>
    </source>
</reference>
<keyword evidence="2" id="KW-1133">Transmembrane helix</keyword>
<dbReference type="Gene3D" id="1.20.1250.20">
    <property type="entry name" value="MFS general substrate transporter like domains"/>
    <property type="match status" value="2"/>
</dbReference>
<evidence type="ECO:0000313" key="3">
    <source>
        <dbReference type="EMBL" id="RAN35220.1"/>
    </source>
</evidence>